<proteinExistence type="predicted"/>
<name>A0A4Y2U8I3_ARAVE</name>
<sequence>MHHVSNDLKVIESSFVDGSDGMVYGFNNLWDNSVATWHFFSFFAVRSRNLLYLELSPCNYDLIPKKKEPLYGIRYRNVSEIHKTLDPFIRTINRTGIASGILRPLHRL</sequence>
<evidence type="ECO:0000313" key="1">
    <source>
        <dbReference type="EMBL" id="GBO08952.1"/>
    </source>
</evidence>
<dbReference type="AlphaFoldDB" id="A0A4Y2U8I3"/>
<comment type="caution">
    <text evidence="1">The sequence shown here is derived from an EMBL/GenBank/DDBJ whole genome shotgun (WGS) entry which is preliminary data.</text>
</comment>
<reference evidence="1 2" key="1">
    <citation type="journal article" date="2019" name="Sci. Rep.">
        <title>Orb-weaving spider Araneus ventricosus genome elucidates the spidroin gene catalogue.</title>
        <authorList>
            <person name="Kono N."/>
            <person name="Nakamura H."/>
            <person name="Ohtoshi R."/>
            <person name="Moran D.A.P."/>
            <person name="Shinohara A."/>
            <person name="Yoshida Y."/>
            <person name="Fujiwara M."/>
            <person name="Mori M."/>
            <person name="Tomita M."/>
            <person name="Arakawa K."/>
        </authorList>
    </citation>
    <scope>NUCLEOTIDE SEQUENCE [LARGE SCALE GENOMIC DNA]</scope>
</reference>
<accession>A0A4Y2U8I3</accession>
<dbReference type="Proteomes" id="UP000499080">
    <property type="component" value="Unassembled WGS sequence"/>
</dbReference>
<gene>
    <name evidence="1" type="ORF">AVEN_246947_1</name>
</gene>
<protein>
    <submittedName>
        <fullName evidence="1">Uncharacterized protein</fullName>
    </submittedName>
</protein>
<dbReference type="OrthoDB" id="6431202at2759"/>
<organism evidence="1 2">
    <name type="scientific">Araneus ventricosus</name>
    <name type="common">Orbweaver spider</name>
    <name type="synonym">Epeira ventricosa</name>
    <dbReference type="NCBI Taxonomy" id="182803"/>
    <lineage>
        <taxon>Eukaryota</taxon>
        <taxon>Metazoa</taxon>
        <taxon>Ecdysozoa</taxon>
        <taxon>Arthropoda</taxon>
        <taxon>Chelicerata</taxon>
        <taxon>Arachnida</taxon>
        <taxon>Araneae</taxon>
        <taxon>Araneomorphae</taxon>
        <taxon>Entelegynae</taxon>
        <taxon>Araneoidea</taxon>
        <taxon>Araneidae</taxon>
        <taxon>Araneus</taxon>
    </lineage>
</organism>
<evidence type="ECO:0000313" key="2">
    <source>
        <dbReference type="Proteomes" id="UP000499080"/>
    </source>
</evidence>
<dbReference type="EMBL" id="BGPR01034528">
    <property type="protein sequence ID" value="GBO08952.1"/>
    <property type="molecule type" value="Genomic_DNA"/>
</dbReference>
<keyword evidence="2" id="KW-1185">Reference proteome</keyword>